<dbReference type="Gene3D" id="3.30.420.240">
    <property type="match status" value="1"/>
</dbReference>
<dbReference type="EMBL" id="ADCP02000001">
    <property type="protein sequence ID" value="EFV43977.1"/>
    <property type="molecule type" value="Genomic_DNA"/>
</dbReference>
<dbReference type="RefSeq" id="WP_005027992.1">
    <property type="nucleotide sequence ID" value="NZ_KE150238.1"/>
</dbReference>
<dbReference type="Gene3D" id="3.40.50.300">
    <property type="entry name" value="P-loop containing nucleotide triphosphate hydrolases"/>
    <property type="match status" value="1"/>
</dbReference>
<organism evidence="2 3">
    <name type="scientific">Bilophila wadsworthia (strain 3_1_6)</name>
    <dbReference type="NCBI Taxonomy" id="563192"/>
    <lineage>
        <taxon>Bacteria</taxon>
        <taxon>Pseudomonadati</taxon>
        <taxon>Thermodesulfobacteriota</taxon>
        <taxon>Desulfovibrionia</taxon>
        <taxon>Desulfovibrionales</taxon>
        <taxon>Desulfovibrionaceae</taxon>
        <taxon>Bilophila</taxon>
    </lineage>
</organism>
<evidence type="ECO:0008006" key="4">
    <source>
        <dbReference type="Google" id="ProtNLM"/>
    </source>
</evidence>
<dbReference type="InterPro" id="IPR006517">
    <property type="entry name" value="Phage_terminase_lsu-like_C"/>
</dbReference>
<dbReference type="eggNOG" id="COG5362">
    <property type="taxonomic scope" value="Bacteria"/>
</dbReference>
<reference evidence="2 3" key="2">
    <citation type="submission" date="2013-04" db="EMBL/GenBank/DDBJ databases">
        <title>The Genome Sequence of Bilophila wadsworthia 3_1_6.</title>
        <authorList>
            <consortium name="The Broad Institute Genomics Platform"/>
            <person name="Earl A."/>
            <person name="Ward D."/>
            <person name="Feldgarden M."/>
            <person name="Gevers D."/>
            <person name="Sibley C."/>
            <person name="Strauss J."/>
            <person name="Allen-Vercoe E."/>
            <person name="Walker B."/>
            <person name="Young S."/>
            <person name="Zeng Q."/>
            <person name="Gargeya S."/>
            <person name="Fitzgerald M."/>
            <person name="Haas B."/>
            <person name="Abouelleil A."/>
            <person name="Allen A.W."/>
            <person name="Alvarado L."/>
            <person name="Arachchi H.M."/>
            <person name="Berlin A.M."/>
            <person name="Chapman S.B."/>
            <person name="Gainer-Dewar J."/>
            <person name="Goldberg J."/>
            <person name="Griggs A."/>
            <person name="Gujja S."/>
            <person name="Hansen M."/>
            <person name="Howarth C."/>
            <person name="Imamovic A."/>
            <person name="Ireland A."/>
            <person name="Larimer J."/>
            <person name="McCowan C."/>
            <person name="Murphy C."/>
            <person name="Pearson M."/>
            <person name="Poon T.W."/>
            <person name="Priest M."/>
            <person name="Roberts A."/>
            <person name="Saif S."/>
            <person name="Shea T."/>
            <person name="Sisk P."/>
            <person name="Sykes S."/>
            <person name="Wortman J."/>
            <person name="Nusbaum C."/>
            <person name="Birren B."/>
        </authorList>
    </citation>
    <scope>NUCLEOTIDE SEQUENCE [LARGE SCALE GENOMIC DNA]</scope>
    <source>
        <strain evidence="2 3">3_1_6</strain>
    </source>
</reference>
<evidence type="ECO:0000313" key="2">
    <source>
        <dbReference type="EMBL" id="EFV43977.1"/>
    </source>
</evidence>
<sequence length="529" mass="59882">MRGKRRNSPKLPDASAGTPEERRERARQDFTFFRRAYFPHYCLVGGDSRLHEWLDAELPRMADAPEGVRLAIAAPRGEAKSTFVSLFFVLWAVLTGRKHYILIIADALEQAASLLGAVKDELEFNEALKRDFPGVGKGHVWNVGTVVTPGNVKIQALGAGKRMRGLRHGPHRPDLIVLDDLENDGNVDKPEQRDKLQSWLQKTVLNLGAADGSMDVVYVGTLLHYDSVLARTLRKPLWKARTFRSILRWPDRMDLWDEWESLLSSRGEAEARRFYRQHRAKMEAGAEVSWPASRPLYRLMCLRVEDREAFDSEQQNDPLSANEAPFNGCITFWVDRSRDWLLFGAVDPSLGKQGAGRDPSAILVGGFLRGSMTLDVVEASIRKRHPDRIIEDVIALHDVHHPLLWGVEAVQFQEFFAHVLVQRAAERGIALPVRPLVNSADKLLRIESLQPHMAQGRIRLHVSQQALIDQLRHFPRADHDDGPDALEMLWRLASTGFVSMGDAYIRMPLEREWCDDGEDGRWGGGRGPF</sequence>
<comment type="caution">
    <text evidence="2">The sequence shown here is derived from an EMBL/GenBank/DDBJ whole genome shotgun (WGS) entry which is preliminary data.</text>
</comment>
<name>E5Y7L8_BILW3</name>
<dbReference type="Proteomes" id="UP000006034">
    <property type="component" value="Unassembled WGS sequence"/>
</dbReference>
<gene>
    <name evidence="2" type="ORF">HMPREF0179_02183</name>
</gene>
<keyword evidence="3" id="KW-1185">Reference proteome</keyword>
<reference evidence="2 3" key="1">
    <citation type="submission" date="2010-10" db="EMBL/GenBank/DDBJ databases">
        <authorList>
            <consortium name="The Broad Institute Genome Sequencing Platform"/>
            <person name="Ward D."/>
            <person name="Earl A."/>
            <person name="Feldgarden M."/>
            <person name="Young S.K."/>
            <person name="Gargeya S."/>
            <person name="Zeng Q."/>
            <person name="Alvarado L."/>
            <person name="Berlin A."/>
            <person name="Bochicchio J."/>
            <person name="Chapman S.B."/>
            <person name="Chen Z."/>
            <person name="Freedman E."/>
            <person name="Gellesch M."/>
            <person name="Goldberg J."/>
            <person name="Griggs A."/>
            <person name="Gujja S."/>
            <person name="Heilman E."/>
            <person name="Heiman D."/>
            <person name="Howarth C."/>
            <person name="Mehta T."/>
            <person name="Neiman D."/>
            <person name="Pearson M."/>
            <person name="Roberts A."/>
            <person name="Saif S."/>
            <person name="Shea T."/>
            <person name="Shenoy N."/>
            <person name="Sisk P."/>
            <person name="Stolte C."/>
            <person name="Sykes S."/>
            <person name="White J."/>
            <person name="Yandava C."/>
            <person name="Allen-Vercoe E."/>
            <person name="Sibley C."/>
            <person name="Ambrose C.E."/>
            <person name="Strauss J."/>
            <person name="Daigneault M."/>
            <person name="Haas B."/>
            <person name="Nusbaum C."/>
            <person name="Birren B."/>
        </authorList>
    </citation>
    <scope>NUCLEOTIDE SEQUENCE [LARGE SCALE GENOMIC DNA]</scope>
    <source>
        <strain evidence="2 3">3_1_6</strain>
    </source>
</reference>
<evidence type="ECO:0000313" key="3">
    <source>
        <dbReference type="Proteomes" id="UP000006034"/>
    </source>
</evidence>
<evidence type="ECO:0000256" key="1">
    <source>
        <dbReference type="SAM" id="MobiDB-lite"/>
    </source>
</evidence>
<feature type="region of interest" description="Disordered" evidence="1">
    <location>
        <begin position="1"/>
        <end position="24"/>
    </location>
</feature>
<protein>
    <recommendedName>
        <fullName evidence="4">Terminase large subunit gp17-like C-terminal domain-containing protein</fullName>
    </recommendedName>
</protein>
<accession>E5Y7L8</accession>
<dbReference type="STRING" id="563192.HMPREF0179_02183"/>
<proteinExistence type="predicted"/>
<dbReference type="NCBIfam" id="TIGR01630">
    <property type="entry name" value="psiM2_ORF9"/>
    <property type="match status" value="1"/>
</dbReference>
<dbReference type="GeneID" id="78085326"/>
<dbReference type="OrthoDB" id="378710at2"/>
<dbReference type="HOGENOM" id="CLU_029599_0_0_7"/>
<dbReference type="InterPro" id="IPR027417">
    <property type="entry name" value="P-loop_NTPase"/>
</dbReference>
<dbReference type="AlphaFoldDB" id="E5Y7L8"/>